<dbReference type="NCBIfam" id="TIGR03804">
    <property type="entry name" value="para_beta_helix"/>
    <property type="match status" value="1"/>
</dbReference>
<dbReference type="PROSITE" id="PS00330">
    <property type="entry name" value="HEMOLYSIN_CALCIUM"/>
    <property type="match status" value="3"/>
</dbReference>
<dbReference type="OrthoDB" id="7863289at2"/>
<dbReference type="Gene3D" id="2.160.20.10">
    <property type="entry name" value="Single-stranded right-handed beta-helix, Pectin lyase-like"/>
    <property type="match status" value="1"/>
</dbReference>
<gene>
    <name evidence="6" type="ORF">SAMN05421580_106181</name>
</gene>
<evidence type="ECO:0000313" key="6">
    <source>
        <dbReference type="EMBL" id="SIS89451.1"/>
    </source>
</evidence>
<dbReference type="Pfam" id="PF13229">
    <property type="entry name" value="Beta_helix"/>
    <property type="match status" value="1"/>
</dbReference>
<dbReference type="STRING" id="453582.SAMN05421580_106181"/>
<dbReference type="InterPro" id="IPR039448">
    <property type="entry name" value="Beta_helix"/>
</dbReference>
<protein>
    <submittedName>
        <fullName evidence="6">Parallel beta-helix repeat (Two copies)</fullName>
    </submittedName>
</protein>
<feature type="compositionally biased region" description="Basic and acidic residues" evidence="4">
    <location>
        <begin position="379"/>
        <end position="388"/>
    </location>
</feature>
<dbReference type="GO" id="GO:0005576">
    <property type="term" value="C:extracellular region"/>
    <property type="evidence" value="ECO:0007669"/>
    <property type="project" value="UniProtKB-SubCell"/>
</dbReference>
<dbReference type="InterPro" id="IPR012334">
    <property type="entry name" value="Pectin_lyas_fold"/>
</dbReference>
<dbReference type="Proteomes" id="UP000186221">
    <property type="component" value="Unassembled WGS sequence"/>
</dbReference>
<keyword evidence="3" id="KW-0964">Secreted</keyword>
<feature type="compositionally biased region" description="Low complexity" evidence="4">
    <location>
        <begin position="437"/>
        <end position="447"/>
    </location>
</feature>
<dbReference type="InterPro" id="IPR018511">
    <property type="entry name" value="Hemolysin-typ_Ca-bd_CS"/>
</dbReference>
<evidence type="ECO:0000256" key="4">
    <source>
        <dbReference type="SAM" id="MobiDB-lite"/>
    </source>
</evidence>
<proteinExistence type="predicted"/>
<dbReference type="PANTHER" id="PTHR38340">
    <property type="entry name" value="S-LAYER PROTEIN"/>
    <property type="match status" value="1"/>
</dbReference>
<dbReference type="InterPro" id="IPR011049">
    <property type="entry name" value="Serralysin-like_metalloprot_C"/>
</dbReference>
<dbReference type="InterPro" id="IPR050557">
    <property type="entry name" value="RTX_toxin/Mannuronan_C5-epim"/>
</dbReference>
<evidence type="ECO:0000256" key="3">
    <source>
        <dbReference type="ARBA" id="ARBA00022525"/>
    </source>
</evidence>
<dbReference type="InterPro" id="IPR011050">
    <property type="entry name" value="Pectin_lyase_fold/virulence"/>
</dbReference>
<dbReference type="SUPFAM" id="SSF51126">
    <property type="entry name" value="Pectin lyase-like"/>
    <property type="match status" value="1"/>
</dbReference>
<dbReference type="SMART" id="SM00710">
    <property type="entry name" value="PbH1"/>
    <property type="match status" value="6"/>
</dbReference>
<organism evidence="6 7">
    <name type="scientific">Rhodobacter aestuarii</name>
    <dbReference type="NCBI Taxonomy" id="453582"/>
    <lineage>
        <taxon>Bacteria</taxon>
        <taxon>Pseudomonadati</taxon>
        <taxon>Pseudomonadota</taxon>
        <taxon>Alphaproteobacteria</taxon>
        <taxon>Rhodobacterales</taxon>
        <taxon>Rhodobacter group</taxon>
        <taxon>Rhodobacter</taxon>
    </lineage>
</organism>
<dbReference type="Gene3D" id="2.150.10.10">
    <property type="entry name" value="Serralysin-like metalloprotease, C-terminal"/>
    <property type="match status" value="2"/>
</dbReference>
<dbReference type="PRINTS" id="PR00313">
    <property type="entry name" value="CABNDNGRPT"/>
</dbReference>
<reference evidence="7" key="1">
    <citation type="submission" date="2017-01" db="EMBL/GenBank/DDBJ databases">
        <authorList>
            <person name="Varghese N."/>
            <person name="Submissions S."/>
        </authorList>
    </citation>
    <scope>NUCLEOTIDE SEQUENCE [LARGE SCALE GENOMIC DNA]</scope>
    <source>
        <strain evidence="7">DSM 19945</strain>
    </source>
</reference>
<dbReference type="EMBL" id="FTOG01000006">
    <property type="protein sequence ID" value="SIS89451.1"/>
    <property type="molecule type" value="Genomic_DNA"/>
</dbReference>
<keyword evidence="7" id="KW-1185">Reference proteome</keyword>
<dbReference type="RefSeq" id="WP_076484962.1">
    <property type="nucleotide sequence ID" value="NZ_FTOG01000006.1"/>
</dbReference>
<evidence type="ECO:0000256" key="2">
    <source>
        <dbReference type="ARBA" id="ARBA00004613"/>
    </source>
</evidence>
<dbReference type="SUPFAM" id="SSF51120">
    <property type="entry name" value="beta-Roll"/>
    <property type="match status" value="2"/>
</dbReference>
<evidence type="ECO:0000256" key="1">
    <source>
        <dbReference type="ARBA" id="ARBA00002822"/>
    </source>
</evidence>
<dbReference type="GO" id="GO:0005509">
    <property type="term" value="F:calcium ion binding"/>
    <property type="evidence" value="ECO:0007669"/>
    <property type="project" value="InterPro"/>
</dbReference>
<name>A0A1N7MU13_9RHOB</name>
<dbReference type="Pfam" id="PF00353">
    <property type="entry name" value="HemolysinCabind"/>
    <property type="match status" value="4"/>
</dbReference>
<sequence length="611" mass="62036">MSDIYVSAAAAEGGDGSAARPFATIQAAVDAAQPGDTILVGAGEYIENVTFRNSGAEGAPIKLVSADGQGAALIRPADAAADTLEIAGADYIEVSGFVLVGSDDSTRQVVHVHGTDSGTNFASNVVIADCLIERGAGDGIKLSKAEDVTLSGNVITGGGPTEAGIDCVGANRVVIENNTITDSPYIGIMLKGGSTDLILRGNTITGAGHTAIEVGGYTAEQHYPPGFFDSGSQWEAGNVLLDGNTITDSGNAALRVIGAQGVLVSGNTMSGTNAVVKIDDSSLYHETWYATDIGFVGNAIPEGWLIDRSEQAVIWTDAEAGQAYEDWTETTAAVTTVADQAPVSAPDPVEVAPITGTGNSDDLRGTDEADVIEGLGGNDKIEGEKGDDLISGGSGDDTIRGGEGDDTILGDNGRDRLEGENGADMIAGGGGADTLKGADGNDLLQGDDGNDRLEGGDDDDTLEGGDGSDLLRGDNGDDLLDGGESSDTLEGGAGDDTLIASAGSDTLKGGGGADAFVFTADLAFSSERLTDFDARDGDRIVLTGFGELIDSFTDLDTNANGILDNGDALIRVSGGRTYIDLSAQYGDAAGEDVIRIDDDGLDSLAFLFAFG</sequence>
<dbReference type="InterPro" id="IPR022441">
    <property type="entry name" value="Para_beta_helix_rpt-2"/>
</dbReference>
<evidence type="ECO:0000313" key="7">
    <source>
        <dbReference type="Proteomes" id="UP000186221"/>
    </source>
</evidence>
<evidence type="ECO:0000259" key="5">
    <source>
        <dbReference type="Pfam" id="PF13229"/>
    </source>
</evidence>
<dbReference type="AlphaFoldDB" id="A0A1N7MU13"/>
<accession>A0A1N7MU13</accession>
<feature type="region of interest" description="Disordered" evidence="4">
    <location>
        <begin position="339"/>
        <end position="494"/>
    </location>
</feature>
<comment type="function">
    <text evidence="1">Converts beta-D-mannuronic acid (M) to alpha-L-guluronic acid (G), producing a polymer with gel-forming capacity, required for the formation of the cyst coat.</text>
</comment>
<dbReference type="PANTHER" id="PTHR38340:SF1">
    <property type="entry name" value="S-LAYER PROTEIN"/>
    <property type="match status" value="1"/>
</dbReference>
<comment type="subcellular location">
    <subcellularLocation>
        <location evidence="2">Secreted</location>
    </subcellularLocation>
</comment>
<feature type="domain" description="Right handed beta helix" evidence="5">
    <location>
        <begin position="103"/>
        <end position="204"/>
    </location>
</feature>
<dbReference type="InterPro" id="IPR006626">
    <property type="entry name" value="PbH1"/>
</dbReference>
<dbReference type="InterPro" id="IPR001343">
    <property type="entry name" value="Hemolysn_Ca-bd"/>
</dbReference>